<reference evidence="3 4" key="1">
    <citation type="submission" date="2018-05" db="EMBL/GenBank/DDBJ databases">
        <title>Genomic Encyclopedia of Type Strains, Phase IV (KMG-IV): sequencing the most valuable type-strain genomes for metagenomic binning, comparative biology and taxonomic classification.</title>
        <authorList>
            <person name="Goeker M."/>
        </authorList>
    </citation>
    <scope>NUCLEOTIDE SEQUENCE [LARGE SCALE GENOMIC DNA]</scope>
    <source>
        <strain evidence="3 4">DSM 14263</strain>
    </source>
</reference>
<sequence length="256" mass="27482">MISITLAVLLLLALWLALAARRRACAGVLVAALALWLAAGCGPLASWLLEGLQSGYAGAVQGTWAERNAIVLLGAGTVRTPSGPEPELFAYGRIARAAALYHDCKAAGRDCKLLASGGDPQHHGIAEAVSYAALLRRLGVPDADLLLETRSNSTWQNAQFSRPLLLAYAPRRVLLVTSGIHLRRSLLYFAHFALRPEPVRGDYVRAVPSWLPLAWNVALCDAALHEYVGIARYYVYNAMGWNVPPVAGPGLPAEAR</sequence>
<dbReference type="InterPro" id="IPR014729">
    <property type="entry name" value="Rossmann-like_a/b/a_fold"/>
</dbReference>
<protein>
    <submittedName>
        <fullName evidence="3">Uncharacterized SAM-binding protein YcdF (DUF218 family)</fullName>
    </submittedName>
</protein>
<feature type="domain" description="DUF218" evidence="2">
    <location>
        <begin position="69"/>
        <end position="229"/>
    </location>
</feature>
<evidence type="ECO:0000313" key="4">
    <source>
        <dbReference type="Proteomes" id="UP000245812"/>
    </source>
</evidence>
<dbReference type="GO" id="GO:0000270">
    <property type="term" value="P:peptidoglycan metabolic process"/>
    <property type="evidence" value="ECO:0007669"/>
    <property type="project" value="TreeGrafter"/>
</dbReference>
<comment type="caution">
    <text evidence="3">The sequence shown here is derived from an EMBL/GenBank/DDBJ whole genome shotgun (WGS) entry which is preliminary data.</text>
</comment>
<dbReference type="Gene3D" id="3.40.50.620">
    <property type="entry name" value="HUPs"/>
    <property type="match status" value="1"/>
</dbReference>
<dbReference type="Proteomes" id="UP000245812">
    <property type="component" value="Unassembled WGS sequence"/>
</dbReference>
<dbReference type="AlphaFoldDB" id="A0A316IIY9"/>
<dbReference type="CDD" id="cd06259">
    <property type="entry name" value="YdcF-like"/>
    <property type="match status" value="1"/>
</dbReference>
<name>A0A316IIY9_9GAMM</name>
<keyword evidence="1" id="KW-1133">Transmembrane helix</keyword>
<keyword evidence="1" id="KW-0472">Membrane</keyword>
<dbReference type="PANTHER" id="PTHR30336">
    <property type="entry name" value="INNER MEMBRANE PROTEIN, PROBABLE PERMEASE"/>
    <property type="match status" value="1"/>
</dbReference>
<evidence type="ECO:0000256" key="1">
    <source>
        <dbReference type="SAM" id="Phobius"/>
    </source>
</evidence>
<dbReference type="EMBL" id="QGHC01000001">
    <property type="protein sequence ID" value="PWK93063.1"/>
    <property type="molecule type" value="Genomic_DNA"/>
</dbReference>
<dbReference type="RefSeq" id="WP_211306197.1">
    <property type="nucleotide sequence ID" value="NZ_MSZV01000033.1"/>
</dbReference>
<evidence type="ECO:0000313" key="3">
    <source>
        <dbReference type="EMBL" id="PWK93063.1"/>
    </source>
</evidence>
<gene>
    <name evidence="3" type="ORF">C7456_101416</name>
</gene>
<dbReference type="PANTHER" id="PTHR30336:SF4">
    <property type="entry name" value="ENVELOPE BIOGENESIS FACTOR ELYC"/>
    <property type="match status" value="1"/>
</dbReference>
<accession>A0A316IIY9</accession>
<dbReference type="InterPro" id="IPR003848">
    <property type="entry name" value="DUF218"/>
</dbReference>
<feature type="transmembrane region" description="Helical" evidence="1">
    <location>
        <begin position="29"/>
        <end position="49"/>
    </location>
</feature>
<keyword evidence="4" id="KW-1185">Reference proteome</keyword>
<dbReference type="GO" id="GO:0043164">
    <property type="term" value="P:Gram-negative-bacterium-type cell wall biogenesis"/>
    <property type="evidence" value="ECO:0007669"/>
    <property type="project" value="TreeGrafter"/>
</dbReference>
<dbReference type="GO" id="GO:0005886">
    <property type="term" value="C:plasma membrane"/>
    <property type="evidence" value="ECO:0007669"/>
    <property type="project" value="TreeGrafter"/>
</dbReference>
<keyword evidence="1" id="KW-0812">Transmembrane</keyword>
<dbReference type="InterPro" id="IPR051599">
    <property type="entry name" value="Cell_Envelope_Assoc"/>
</dbReference>
<evidence type="ECO:0000259" key="2">
    <source>
        <dbReference type="Pfam" id="PF02698"/>
    </source>
</evidence>
<organism evidence="3 4">
    <name type="scientific">Fulvimonas soli</name>
    <dbReference type="NCBI Taxonomy" id="155197"/>
    <lineage>
        <taxon>Bacteria</taxon>
        <taxon>Pseudomonadati</taxon>
        <taxon>Pseudomonadota</taxon>
        <taxon>Gammaproteobacteria</taxon>
        <taxon>Lysobacterales</taxon>
        <taxon>Rhodanobacteraceae</taxon>
        <taxon>Fulvimonas</taxon>
    </lineage>
</organism>
<proteinExistence type="predicted"/>
<dbReference type="Pfam" id="PF02698">
    <property type="entry name" value="DUF218"/>
    <property type="match status" value="1"/>
</dbReference>